<evidence type="ECO:0000256" key="2">
    <source>
        <dbReference type="ARBA" id="ARBA00022771"/>
    </source>
</evidence>
<proteinExistence type="predicted"/>
<evidence type="ECO:0000256" key="4">
    <source>
        <dbReference type="SAM" id="MobiDB-lite"/>
    </source>
</evidence>
<dbReference type="Gene3D" id="6.10.140.2220">
    <property type="match status" value="1"/>
</dbReference>
<keyword evidence="3" id="KW-0862">Zinc</keyword>
<dbReference type="KEGG" id="tpal:117649626"/>
<feature type="domain" description="MYND-type" evidence="5">
    <location>
        <begin position="153"/>
        <end position="189"/>
    </location>
</feature>
<dbReference type="Gene3D" id="3.80.10.10">
    <property type="entry name" value="Ribonuclease Inhibitor"/>
    <property type="match status" value="1"/>
</dbReference>
<dbReference type="SMART" id="SM00256">
    <property type="entry name" value="FBOX"/>
    <property type="match status" value="1"/>
</dbReference>
<dbReference type="SUPFAM" id="SSF52047">
    <property type="entry name" value="RNI-like"/>
    <property type="match status" value="1"/>
</dbReference>
<dbReference type="SUPFAM" id="SSF144232">
    <property type="entry name" value="HIT/MYND zinc finger-like"/>
    <property type="match status" value="1"/>
</dbReference>
<dbReference type="AlphaFoldDB" id="A0A6P8ZTT5"/>
<dbReference type="RefSeq" id="XP_034248416.1">
    <property type="nucleotide sequence ID" value="XM_034392525.1"/>
</dbReference>
<accession>A0A6P8ZTT5</accession>
<protein>
    <submittedName>
        <fullName evidence="7">Uncharacterized protein LOC117649626</fullName>
    </submittedName>
</protein>
<dbReference type="OrthoDB" id="5282002at2759"/>
<keyword evidence="6" id="KW-1185">Reference proteome</keyword>
<dbReference type="PROSITE" id="PS01360">
    <property type="entry name" value="ZF_MYND_1"/>
    <property type="match status" value="1"/>
</dbReference>
<organism evidence="7">
    <name type="scientific">Thrips palmi</name>
    <name type="common">Melon thrips</name>
    <dbReference type="NCBI Taxonomy" id="161013"/>
    <lineage>
        <taxon>Eukaryota</taxon>
        <taxon>Metazoa</taxon>
        <taxon>Ecdysozoa</taxon>
        <taxon>Arthropoda</taxon>
        <taxon>Hexapoda</taxon>
        <taxon>Insecta</taxon>
        <taxon>Pterygota</taxon>
        <taxon>Neoptera</taxon>
        <taxon>Paraneoptera</taxon>
        <taxon>Thysanoptera</taxon>
        <taxon>Terebrantia</taxon>
        <taxon>Thripoidea</taxon>
        <taxon>Thripidae</taxon>
        <taxon>Thrips</taxon>
    </lineage>
</organism>
<dbReference type="SUPFAM" id="SSF81383">
    <property type="entry name" value="F-box domain"/>
    <property type="match status" value="1"/>
</dbReference>
<name>A0A6P8ZTT5_THRPL</name>
<dbReference type="GeneID" id="117649626"/>
<feature type="region of interest" description="Disordered" evidence="4">
    <location>
        <begin position="115"/>
        <end position="137"/>
    </location>
</feature>
<dbReference type="InterPro" id="IPR036047">
    <property type="entry name" value="F-box-like_dom_sf"/>
</dbReference>
<keyword evidence="2" id="KW-0863">Zinc-finger</keyword>
<evidence type="ECO:0000256" key="1">
    <source>
        <dbReference type="ARBA" id="ARBA00022723"/>
    </source>
</evidence>
<evidence type="ECO:0000313" key="7">
    <source>
        <dbReference type="RefSeq" id="XP_034248416.1"/>
    </source>
</evidence>
<dbReference type="InParanoid" id="A0A6P8ZTT5"/>
<sequence length="607" mass="68647">MCNRVLRRRAGTEVEWKSRRIKDYFAKEKSSVQKLSILSSSEFPLNFRTSPSLKNPYPYHMLRIVRSSSCRSHSCGAVEHSSFTKMSDAKDPVPAEIVATDGEVAASDDVEECESVPSRSVAAKDNVSEEESDQEGAVAVPFSSSADQDAEFCAVCYKPASLRCQRCGDETYCCESHFKDDRQRHRRWCVPRTNPDEDPEDLPDVVQDAPILALSLEVLLGICGRLPAMDLVRLGQTCRTLRAVCRDPHAWSHVTWEGGYLGDGVLKVAPALLAIHVNESSLDEPDVNLLRCTHLVKEFHLEWDALEQEPFDVDRIIPLLRHYHPHLEVVKLGCLNKFMRDVETDDMRLLRYIDGLDIKELYIKRRLAKVYPGSSQVITSLCWGTEVSEDVLADFVFNCRETLTSFYLDAYYMKYNDWAYPPHVSVMRALMQCPKLQEAWVPVWDGSLSMLRSWPELHTLRLYVCPSIDHRAARKNLLAAPAAKTLQSLYLAMEGGFRGDRKFLAAVAEACSGLRQLELQYAYVDSRWRGDPKDIPEDLHVILGPLLCLEELHLGETTVPESFLRGLAQGALPRLRSLSLTECEEAPEGCDARAQLRLLRPDLSLCE</sequence>
<dbReference type="Gene3D" id="1.20.1280.50">
    <property type="match status" value="1"/>
</dbReference>
<reference evidence="7" key="1">
    <citation type="submission" date="2025-08" db="UniProtKB">
        <authorList>
            <consortium name="RefSeq"/>
        </authorList>
    </citation>
    <scope>IDENTIFICATION</scope>
    <source>
        <tissue evidence="7">Total insect</tissue>
    </source>
</reference>
<dbReference type="GO" id="GO:0008270">
    <property type="term" value="F:zinc ion binding"/>
    <property type="evidence" value="ECO:0007669"/>
    <property type="project" value="UniProtKB-KW"/>
</dbReference>
<dbReference type="Pfam" id="PF12937">
    <property type="entry name" value="F-box-like"/>
    <property type="match status" value="1"/>
</dbReference>
<dbReference type="Proteomes" id="UP000515158">
    <property type="component" value="Unplaced"/>
</dbReference>
<dbReference type="InterPro" id="IPR002893">
    <property type="entry name" value="Znf_MYND"/>
</dbReference>
<evidence type="ECO:0000313" key="6">
    <source>
        <dbReference type="Proteomes" id="UP000515158"/>
    </source>
</evidence>
<dbReference type="InterPro" id="IPR032675">
    <property type="entry name" value="LRR_dom_sf"/>
</dbReference>
<dbReference type="InterPro" id="IPR001810">
    <property type="entry name" value="F-box_dom"/>
</dbReference>
<evidence type="ECO:0000259" key="5">
    <source>
        <dbReference type="PROSITE" id="PS01360"/>
    </source>
</evidence>
<keyword evidence="1" id="KW-0479">Metal-binding</keyword>
<evidence type="ECO:0000256" key="3">
    <source>
        <dbReference type="ARBA" id="ARBA00022833"/>
    </source>
</evidence>
<gene>
    <name evidence="7" type="primary">LOC117649626</name>
</gene>